<gene>
    <name evidence="4" type="ORF">H9702_04365</name>
</gene>
<sequence>MYAMIATWRMALDGVSQGNALLAQGSSAGDALESAIRMVEDNVNYTSVGYGGLPNAQMQVELDAGFMNGDDLSIGAVGGIHDFASPFAIARRLAQEPVNNFLVGQGAELYAHRHGFARRNMLSEAAARRFAQRQQEMAKPLQAYEGHDTVCMIALDQSGSMCAGTSTSGLFMKHPGRVGDSPIAGSGFYADSEVGCACATGLGEEVMKGCVSYEIVRLMKQGLTPMQACTQAVRQFDQQLRRRRGSAGDMSLIAMNNQGEWGISTNIDTFSFVTASADQPAIVWLAKRGTQGELHIIQADERWLNEHPQE</sequence>
<dbReference type="FunFam" id="3.60.20.30:FF:000005">
    <property type="entry name" value="N(4)-(Beta-N-acetylglucosaminyl)-L-asparaginase"/>
    <property type="match status" value="1"/>
</dbReference>
<accession>A0A9D2SW59</accession>
<dbReference type="EMBL" id="DWWM01000026">
    <property type="protein sequence ID" value="HJC36346.1"/>
    <property type="molecule type" value="Genomic_DNA"/>
</dbReference>
<dbReference type="GO" id="GO:0016811">
    <property type="term" value="F:hydrolase activity, acting on carbon-nitrogen (but not peptide) bonds, in linear amides"/>
    <property type="evidence" value="ECO:0007669"/>
    <property type="project" value="UniProtKB-ARBA"/>
</dbReference>
<evidence type="ECO:0000313" key="5">
    <source>
        <dbReference type="Proteomes" id="UP000823896"/>
    </source>
</evidence>
<reference evidence="4" key="1">
    <citation type="journal article" date="2021" name="PeerJ">
        <title>Extensive microbial diversity within the chicken gut microbiome revealed by metagenomics and culture.</title>
        <authorList>
            <person name="Gilroy R."/>
            <person name="Ravi A."/>
            <person name="Getino M."/>
            <person name="Pursley I."/>
            <person name="Horton D.L."/>
            <person name="Alikhan N.F."/>
            <person name="Baker D."/>
            <person name="Gharbi K."/>
            <person name="Hall N."/>
            <person name="Watson M."/>
            <person name="Adriaenssens E.M."/>
            <person name="Foster-Nyarko E."/>
            <person name="Jarju S."/>
            <person name="Secka A."/>
            <person name="Antonio M."/>
            <person name="Oren A."/>
            <person name="Chaudhuri R.R."/>
            <person name="La Ragione R."/>
            <person name="Hildebrand F."/>
            <person name="Pallen M.J."/>
        </authorList>
    </citation>
    <scope>NUCLEOTIDE SEQUENCE</scope>
    <source>
        <strain evidence="4">CHK187-11901</strain>
    </source>
</reference>
<organism evidence="4 5">
    <name type="scientific">Candidatus Merdibacter merdavium</name>
    <dbReference type="NCBI Taxonomy" id="2838692"/>
    <lineage>
        <taxon>Bacteria</taxon>
        <taxon>Bacillati</taxon>
        <taxon>Bacillota</taxon>
        <taxon>Erysipelotrichia</taxon>
        <taxon>Erysipelotrichales</taxon>
        <taxon>Erysipelotrichaceae</taxon>
        <taxon>Merdibacter</taxon>
    </lineage>
</organism>
<dbReference type="Pfam" id="PF01112">
    <property type="entry name" value="Asparaginase_2"/>
    <property type="match status" value="1"/>
</dbReference>
<dbReference type="InterPro" id="IPR029055">
    <property type="entry name" value="Ntn_hydrolases_N"/>
</dbReference>
<dbReference type="Gene3D" id="3.60.20.30">
    <property type="entry name" value="(Glycosyl)asparaginase"/>
    <property type="match status" value="1"/>
</dbReference>
<protein>
    <submittedName>
        <fullName evidence="4">N(4)-(Beta-N-acetylglucosaminyl)-L-asparaginase</fullName>
    </submittedName>
</protein>
<proteinExistence type="predicted"/>
<feature type="site" description="Cleavage; by autolysis" evidence="3">
    <location>
        <begin position="148"/>
        <end position="149"/>
    </location>
</feature>
<name>A0A9D2SW59_9FIRM</name>
<dbReference type="InterPro" id="IPR000246">
    <property type="entry name" value="Peptidase_T2"/>
</dbReference>
<comment type="caution">
    <text evidence="4">The sequence shown here is derived from an EMBL/GenBank/DDBJ whole genome shotgun (WGS) entry which is preliminary data.</text>
</comment>
<dbReference type="Proteomes" id="UP000823896">
    <property type="component" value="Unassembled WGS sequence"/>
</dbReference>
<feature type="active site" description="Nucleophile" evidence="1">
    <location>
        <position position="149"/>
    </location>
</feature>
<dbReference type="AlphaFoldDB" id="A0A9D2SW59"/>
<feature type="binding site" evidence="2">
    <location>
        <begin position="177"/>
        <end position="180"/>
    </location>
    <ligand>
        <name>substrate</name>
    </ligand>
</feature>
<dbReference type="CDD" id="cd04513">
    <property type="entry name" value="Glycosylasparaginase"/>
    <property type="match status" value="1"/>
</dbReference>
<evidence type="ECO:0000256" key="2">
    <source>
        <dbReference type="PIRSR" id="PIRSR600246-2"/>
    </source>
</evidence>
<dbReference type="PANTHER" id="PTHR10188:SF6">
    <property type="entry name" value="N(4)-(BETA-N-ACETYLGLUCOSAMINYL)-L-ASPARAGINASE"/>
    <property type="match status" value="1"/>
</dbReference>
<evidence type="ECO:0000256" key="1">
    <source>
        <dbReference type="PIRSR" id="PIRSR600246-1"/>
    </source>
</evidence>
<evidence type="ECO:0000256" key="3">
    <source>
        <dbReference type="PIRSR" id="PIRSR600246-3"/>
    </source>
</evidence>
<dbReference type="PANTHER" id="PTHR10188">
    <property type="entry name" value="L-ASPARAGINASE"/>
    <property type="match status" value="1"/>
</dbReference>
<feature type="binding site" evidence="2">
    <location>
        <begin position="200"/>
        <end position="203"/>
    </location>
    <ligand>
        <name>substrate</name>
    </ligand>
</feature>
<reference evidence="4" key="2">
    <citation type="submission" date="2021-04" db="EMBL/GenBank/DDBJ databases">
        <authorList>
            <person name="Gilroy R."/>
        </authorList>
    </citation>
    <scope>NUCLEOTIDE SEQUENCE</scope>
    <source>
        <strain evidence="4">CHK187-11901</strain>
    </source>
</reference>
<dbReference type="GO" id="GO:0005737">
    <property type="term" value="C:cytoplasm"/>
    <property type="evidence" value="ECO:0007669"/>
    <property type="project" value="TreeGrafter"/>
</dbReference>
<evidence type="ECO:0000313" key="4">
    <source>
        <dbReference type="EMBL" id="HJC36346.1"/>
    </source>
</evidence>
<dbReference type="SUPFAM" id="SSF56235">
    <property type="entry name" value="N-terminal nucleophile aminohydrolases (Ntn hydrolases)"/>
    <property type="match status" value="1"/>
</dbReference>